<feature type="compositionally biased region" description="Polar residues" evidence="1">
    <location>
        <begin position="35"/>
        <end position="59"/>
    </location>
</feature>
<reference evidence="2 3" key="1">
    <citation type="journal article" date="2021" name="Sci. Rep.">
        <title>Genome sequencing of the multicellular alga Astrephomene provides insights into convergent evolution of germ-soma differentiation.</title>
        <authorList>
            <person name="Yamashita S."/>
            <person name="Yamamoto K."/>
            <person name="Matsuzaki R."/>
            <person name="Suzuki S."/>
            <person name="Yamaguchi H."/>
            <person name="Hirooka S."/>
            <person name="Minakuchi Y."/>
            <person name="Miyagishima S."/>
            <person name="Kawachi M."/>
            <person name="Toyoda A."/>
            <person name="Nozaki H."/>
        </authorList>
    </citation>
    <scope>NUCLEOTIDE SEQUENCE [LARGE SCALE GENOMIC DNA]</scope>
    <source>
        <strain evidence="2 3">NIES-4017</strain>
    </source>
</reference>
<dbReference type="AlphaFoldDB" id="A0AAD3DM72"/>
<dbReference type="PANTHER" id="PTHR15852:SF54">
    <property type="entry name" value="PROTEIN SSUH2 HOMOLOG"/>
    <property type="match status" value="1"/>
</dbReference>
<evidence type="ECO:0000256" key="1">
    <source>
        <dbReference type="SAM" id="MobiDB-lite"/>
    </source>
</evidence>
<proteinExistence type="predicted"/>
<sequence length="201" mass="22320">MLQRHAPPCCCTRRQRIPCRERFLLSRNLPIVMSFKTSPERPQSPQRKNSRTPVVTDRSTNSFKQTVDVLLNRAASSLERGPCTCLSCRGGGTVECPHCKATGRLGEVAVERASLLRNAVRRFRMAVGLTPHEVPYATSEWVRTNRCPRCRGSGRLLCELCGGTGLRFPHLAQDHWRQCAGQPGEEGGGPDGEYEDACPTE</sequence>
<name>A0AAD3DM72_9CHLO</name>
<accession>A0AAD3DM72</accession>
<keyword evidence="3" id="KW-1185">Reference proteome</keyword>
<evidence type="ECO:0000313" key="2">
    <source>
        <dbReference type="EMBL" id="GFR44444.1"/>
    </source>
</evidence>
<dbReference type="PANTHER" id="PTHR15852">
    <property type="entry name" value="PLASTID TRANSCRIPTIONALLY ACTIVE PROTEIN"/>
    <property type="match status" value="1"/>
</dbReference>
<feature type="region of interest" description="Disordered" evidence="1">
    <location>
        <begin position="179"/>
        <end position="201"/>
    </location>
</feature>
<feature type="region of interest" description="Disordered" evidence="1">
    <location>
        <begin position="34"/>
        <end position="59"/>
    </location>
</feature>
<gene>
    <name evidence="2" type="ORF">Agub_g5655</name>
</gene>
<protein>
    <submittedName>
        <fullName evidence="2">Uncharacterized protein</fullName>
    </submittedName>
</protein>
<dbReference type="Proteomes" id="UP001054857">
    <property type="component" value="Unassembled WGS sequence"/>
</dbReference>
<comment type="caution">
    <text evidence="2">The sequence shown here is derived from an EMBL/GenBank/DDBJ whole genome shotgun (WGS) entry which is preliminary data.</text>
</comment>
<dbReference type="EMBL" id="BMAR01000007">
    <property type="protein sequence ID" value="GFR44444.1"/>
    <property type="molecule type" value="Genomic_DNA"/>
</dbReference>
<feature type="compositionally biased region" description="Acidic residues" evidence="1">
    <location>
        <begin position="192"/>
        <end position="201"/>
    </location>
</feature>
<evidence type="ECO:0000313" key="3">
    <source>
        <dbReference type="Proteomes" id="UP001054857"/>
    </source>
</evidence>
<organism evidence="2 3">
    <name type="scientific">Astrephomene gubernaculifera</name>
    <dbReference type="NCBI Taxonomy" id="47775"/>
    <lineage>
        <taxon>Eukaryota</taxon>
        <taxon>Viridiplantae</taxon>
        <taxon>Chlorophyta</taxon>
        <taxon>core chlorophytes</taxon>
        <taxon>Chlorophyceae</taxon>
        <taxon>CS clade</taxon>
        <taxon>Chlamydomonadales</taxon>
        <taxon>Astrephomenaceae</taxon>
        <taxon>Astrephomene</taxon>
    </lineage>
</organism>